<sequence length="109" mass="13186">MKTHLPQPFEQEDIRKDPKAVVIGLLIGLLLMFGSVIGVLFNRREEVDENCKDRIFKLYDTILVERNKRIYFYERMIFYQKENKRLQKQDSLIKSNTEPLINKIYKYEK</sequence>
<evidence type="ECO:0000313" key="3">
    <source>
        <dbReference type="EMBL" id="MCW0524340.1"/>
    </source>
</evidence>
<keyword evidence="1" id="KW-1133">Transmembrane helix</keyword>
<evidence type="ECO:0000313" key="2">
    <source>
        <dbReference type="EMBL" id="AQY20995.1"/>
    </source>
</evidence>
<dbReference type="EMBL" id="CP011859">
    <property type="protein sequence ID" value="AQY20995.1"/>
    <property type="molecule type" value="Genomic_DNA"/>
</dbReference>
<dbReference type="Proteomes" id="UP000189883">
    <property type="component" value="Chromosome"/>
</dbReference>
<protein>
    <submittedName>
        <fullName evidence="2">Uncharacterized protein</fullName>
    </submittedName>
</protein>
<organism evidence="2 4">
    <name type="scientific">Riemerella anatipestifer</name>
    <name type="common">Moraxella anatipestifer</name>
    <dbReference type="NCBI Taxonomy" id="34085"/>
    <lineage>
        <taxon>Bacteria</taxon>
        <taxon>Pseudomonadati</taxon>
        <taxon>Bacteroidota</taxon>
        <taxon>Flavobacteriia</taxon>
        <taxon>Flavobacteriales</taxon>
        <taxon>Weeksellaceae</taxon>
        <taxon>Riemerella</taxon>
    </lineage>
</organism>
<evidence type="ECO:0000256" key="1">
    <source>
        <dbReference type="SAM" id="Phobius"/>
    </source>
</evidence>
<reference evidence="2 4" key="1">
    <citation type="submission" date="2015-06" db="EMBL/GenBank/DDBJ databases">
        <title>R. anatipestifer strain HXb2 is the most virulent strain so far, and the genome sequence would help us uncover the pathogenesis.</title>
        <authorList>
            <person name="Hu Q."/>
            <person name="Qi J."/>
            <person name="Bo H."/>
            <person name="Liu G."/>
            <person name="Tao M."/>
            <person name="Ding Y."/>
            <person name="Xue Y."/>
        </authorList>
    </citation>
    <scope>NUCLEOTIDE SEQUENCE [LARGE SCALE GENOMIC DNA]</scope>
    <source>
        <strain evidence="2 4">HXb2</strain>
    </source>
</reference>
<proteinExistence type="predicted"/>
<dbReference type="OrthoDB" id="1448340at2"/>
<keyword evidence="1" id="KW-0472">Membrane</keyword>
<gene>
    <name evidence="2" type="ORF">AB406_0029</name>
    <name evidence="3" type="ORF">OKE68_08440</name>
</gene>
<dbReference type="Proteomes" id="UP001207440">
    <property type="component" value="Unassembled WGS sequence"/>
</dbReference>
<dbReference type="RefSeq" id="WP_049589140.1">
    <property type="nucleotide sequence ID" value="NZ_CP011859.1"/>
</dbReference>
<keyword evidence="1" id="KW-0812">Transmembrane</keyword>
<evidence type="ECO:0000313" key="4">
    <source>
        <dbReference type="Proteomes" id="UP000189883"/>
    </source>
</evidence>
<dbReference type="AlphaFoldDB" id="A0A1A5HMJ6"/>
<accession>A0A1A5HMJ6</accession>
<reference evidence="3" key="2">
    <citation type="submission" date="2022-10" db="EMBL/GenBank/DDBJ databases">
        <title>Sifting through the core-genome to identify putative cross-protective antigens against Riemerella anatipestifer.</title>
        <authorList>
            <person name="Zheng X."/>
            <person name="Zhang W."/>
        </authorList>
    </citation>
    <scope>NUCLEOTIDE SEQUENCE</scope>
    <source>
        <strain evidence="3">ZWRA178</strain>
    </source>
</reference>
<feature type="transmembrane region" description="Helical" evidence="1">
    <location>
        <begin position="20"/>
        <end position="41"/>
    </location>
</feature>
<dbReference type="EMBL" id="JAOZYT010000054">
    <property type="protein sequence ID" value="MCW0524340.1"/>
    <property type="molecule type" value="Genomic_DNA"/>
</dbReference>
<name>A0A1A5HMJ6_RIEAN</name>